<accession>A0A382XPZ5</accession>
<feature type="domain" description="Creatinase N-terminal" evidence="1">
    <location>
        <begin position="7"/>
        <end position="102"/>
    </location>
</feature>
<dbReference type="InterPro" id="IPR050659">
    <property type="entry name" value="Peptidase_M24B"/>
</dbReference>
<dbReference type="Gene3D" id="3.40.350.10">
    <property type="entry name" value="Creatinase/prolidase N-terminal domain"/>
    <property type="match status" value="1"/>
</dbReference>
<dbReference type="AlphaFoldDB" id="A0A382XPZ5"/>
<feature type="non-terminal residue" evidence="2">
    <location>
        <position position="103"/>
    </location>
</feature>
<dbReference type="PANTHER" id="PTHR46112">
    <property type="entry name" value="AMINOPEPTIDASE"/>
    <property type="match status" value="1"/>
</dbReference>
<dbReference type="InterPro" id="IPR000587">
    <property type="entry name" value="Creatinase_N"/>
</dbReference>
<dbReference type="InterPro" id="IPR029149">
    <property type="entry name" value="Creatin/AminoP/Spt16_N"/>
</dbReference>
<sequence>MFKNNLLKLRKKMKENNIDLAVITDDDNLYYFTGYHDFLHMDFNRPTILLVPKDDESTLITPLLDVLLVPEDTPVDNVITWNDSIGDEWREFLPKFIKQNKNI</sequence>
<evidence type="ECO:0000259" key="1">
    <source>
        <dbReference type="Pfam" id="PF01321"/>
    </source>
</evidence>
<proteinExistence type="predicted"/>
<dbReference type="Pfam" id="PF01321">
    <property type="entry name" value="Creatinase_N"/>
    <property type="match status" value="1"/>
</dbReference>
<reference evidence="2" key="1">
    <citation type="submission" date="2018-05" db="EMBL/GenBank/DDBJ databases">
        <authorList>
            <person name="Lanie J.A."/>
            <person name="Ng W.-L."/>
            <person name="Kazmierczak K.M."/>
            <person name="Andrzejewski T.M."/>
            <person name="Davidsen T.M."/>
            <person name="Wayne K.J."/>
            <person name="Tettelin H."/>
            <person name="Glass J.I."/>
            <person name="Rusch D."/>
            <person name="Podicherti R."/>
            <person name="Tsui H.-C.T."/>
            <person name="Winkler M.E."/>
        </authorList>
    </citation>
    <scope>NUCLEOTIDE SEQUENCE</scope>
</reference>
<gene>
    <name evidence="2" type="ORF">METZ01_LOCUS425212</name>
</gene>
<protein>
    <recommendedName>
        <fullName evidence="1">Creatinase N-terminal domain-containing protein</fullName>
    </recommendedName>
</protein>
<dbReference type="PANTHER" id="PTHR46112:SF2">
    <property type="entry name" value="XAA-PRO AMINOPEPTIDASE P-RELATED"/>
    <property type="match status" value="1"/>
</dbReference>
<dbReference type="SUPFAM" id="SSF53092">
    <property type="entry name" value="Creatinase/prolidase N-terminal domain"/>
    <property type="match status" value="1"/>
</dbReference>
<organism evidence="2">
    <name type="scientific">marine metagenome</name>
    <dbReference type="NCBI Taxonomy" id="408172"/>
    <lineage>
        <taxon>unclassified sequences</taxon>
        <taxon>metagenomes</taxon>
        <taxon>ecological metagenomes</taxon>
    </lineage>
</organism>
<dbReference type="EMBL" id="UINC01169024">
    <property type="protein sequence ID" value="SVD72358.1"/>
    <property type="molecule type" value="Genomic_DNA"/>
</dbReference>
<name>A0A382XPZ5_9ZZZZ</name>
<evidence type="ECO:0000313" key="2">
    <source>
        <dbReference type="EMBL" id="SVD72358.1"/>
    </source>
</evidence>